<feature type="compositionally biased region" description="Basic residues" evidence="1">
    <location>
        <begin position="225"/>
        <end position="290"/>
    </location>
</feature>
<dbReference type="EMBL" id="LR824532">
    <property type="protein sequence ID" value="CAH1634774.1"/>
    <property type="molecule type" value="Genomic_DNA"/>
</dbReference>
<accession>A0A9P0MYJ6</accession>
<evidence type="ECO:0000313" key="3">
    <source>
        <dbReference type="EMBL" id="CAH1634774.1"/>
    </source>
</evidence>
<dbReference type="AlphaFoldDB" id="A0A9P0MYJ6"/>
<evidence type="ECO:0000256" key="2">
    <source>
        <dbReference type="SAM" id="SignalP"/>
    </source>
</evidence>
<dbReference type="Proteomes" id="UP001153321">
    <property type="component" value="Chromosome 1"/>
</dbReference>
<keyword evidence="2" id="KW-0732">Signal</keyword>
<feature type="signal peptide" evidence="2">
    <location>
        <begin position="1"/>
        <end position="22"/>
    </location>
</feature>
<feature type="compositionally biased region" description="Low complexity" evidence="1">
    <location>
        <begin position="437"/>
        <end position="447"/>
    </location>
</feature>
<feature type="chain" id="PRO_5040176160" description="Zonadhesin" evidence="2">
    <location>
        <begin position="23"/>
        <end position="461"/>
    </location>
</feature>
<gene>
    <name evidence="3" type="ORF">SPLIT_LOCUS136</name>
</gene>
<evidence type="ECO:0008006" key="5">
    <source>
        <dbReference type="Google" id="ProtNLM"/>
    </source>
</evidence>
<keyword evidence="4" id="KW-1185">Reference proteome</keyword>
<proteinExistence type="predicted"/>
<name>A0A9P0MYJ6_SPOLI</name>
<organism evidence="3 4">
    <name type="scientific">Spodoptera littoralis</name>
    <name type="common">Egyptian cotton leafworm</name>
    <dbReference type="NCBI Taxonomy" id="7109"/>
    <lineage>
        <taxon>Eukaryota</taxon>
        <taxon>Metazoa</taxon>
        <taxon>Ecdysozoa</taxon>
        <taxon>Arthropoda</taxon>
        <taxon>Hexapoda</taxon>
        <taxon>Insecta</taxon>
        <taxon>Pterygota</taxon>
        <taxon>Neoptera</taxon>
        <taxon>Endopterygota</taxon>
        <taxon>Lepidoptera</taxon>
        <taxon>Glossata</taxon>
        <taxon>Ditrysia</taxon>
        <taxon>Noctuoidea</taxon>
        <taxon>Noctuidae</taxon>
        <taxon>Amphipyrinae</taxon>
        <taxon>Spodoptera</taxon>
    </lineage>
</organism>
<feature type="region of interest" description="Disordered" evidence="1">
    <location>
        <begin position="437"/>
        <end position="461"/>
    </location>
</feature>
<protein>
    <recommendedName>
        <fullName evidence="5">Zonadhesin</fullName>
    </recommendedName>
</protein>
<evidence type="ECO:0000256" key="1">
    <source>
        <dbReference type="SAM" id="MobiDB-lite"/>
    </source>
</evidence>
<feature type="region of interest" description="Disordered" evidence="1">
    <location>
        <begin position="214"/>
        <end position="291"/>
    </location>
</feature>
<reference evidence="3" key="1">
    <citation type="submission" date="2022-02" db="EMBL/GenBank/DDBJ databases">
        <authorList>
            <person name="King R."/>
        </authorList>
    </citation>
    <scope>NUCLEOTIDE SEQUENCE</scope>
</reference>
<sequence>MLKYLLFLFIQCLFFNIGEVNSQDMLKDNLLGAMINELYLMYRDAYENEKTHVTRRFFTNYNHYTLHVQKLKEVNGWKTHNLKVESNAPWGKPVVYINNPVECHMPNAFFSREEFQKIMLSRIQEQKKRFNKDNIDLIKANKYFETHTPLPSYINVNVHQVIDKIHDEIIDAFDSEAINTRTTNKFMITTVSNKNEPQEILRDMPPYTYKNTVERSKKTTPGFKMTKKMKLTAKMRRTVSSRHKNTKSKTTKSKTTKSKTTKSKTTKSKTTKSKTTKSKTTKSKTTKSKTTKSYILIRSHLASNKKIKRKVSTITNPISKFVSIPDENESVEEISTNITTKSKEITEKSFVLDFPSTASLTSTEPTIDVTTEAVVSSTKVIADKTTKETTTRKPKVITKTETTKNTDTVHYTKSTATVTSTDSTTDATTKTVVSDTTATTEATQSTTRRTRQRRPYVFFNK</sequence>
<evidence type="ECO:0000313" key="4">
    <source>
        <dbReference type="Proteomes" id="UP001153321"/>
    </source>
</evidence>